<protein>
    <submittedName>
        <fullName evidence="2">Uncharacterized protein</fullName>
    </submittedName>
</protein>
<feature type="compositionally biased region" description="Acidic residues" evidence="1">
    <location>
        <begin position="1"/>
        <end position="15"/>
    </location>
</feature>
<geneLocation type="plasmid" evidence="3">
    <name>pnpa70</name>
</geneLocation>
<dbReference type="KEGG" id="npl:FGF80_18605"/>
<evidence type="ECO:0000256" key="1">
    <source>
        <dbReference type="SAM" id="MobiDB-lite"/>
    </source>
</evidence>
<dbReference type="GeneID" id="96158152"/>
<name>A0A4P9TJT0_9EURY</name>
<organism evidence="2 3">
    <name type="scientific">Natrinema pallidum</name>
    <dbReference type="NCBI Taxonomy" id="69527"/>
    <lineage>
        <taxon>Archaea</taxon>
        <taxon>Methanobacteriati</taxon>
        <taxon>Methanobacteriota</taxon>
        <taxon>Stenosarchaea group</taxon>
        <taxon>Halobacteria</taxon>
        <taxon>Halobacteriales</taxon>
        <taxon>Natrialbaceae</taxon>
        <taxon>Natrinema</taxon>
    </lineage>
</organism>
<keyword evidence="3" id="KW-1185">Reference proteome</keyword>
<sequence>MTDETDSFEASEGDTLELRMPDGTTYEFQAKHAPRLKAMFTDLEIDGADVPDLEWSGENFRE</sequence>
<evidence type="ECO:0000313" key="3">
    <source>
        <dbReference type="Proteomes" id="UP000307562"/>
    </source>
</evidence>
<proteinExistence type="predicted"/>
<dbReference type="EMBL" id="CP040639">
    <property type="protein sequence ID" value="QCW05258.1"/>
    <property type="molecule type" value="Genomic_DNA"/>
</dbReference>
<accession>A0A4P9TJT0</accession>
<dbReference type="RefSeq" id="WP_138655715.1">
    <property type="nucleotide sequence ID" value="NZ_CP040639.1"/>
</dbReference>
<evidence type="ECO:0000313" key="2">
    <source>
        <dbReference type="EMBL" id="QCW05258.1"/>
    </source>
</evidence>
<reference evidence="3" key="1">
    <citation type="submission" date="2019-05" db="EMBL/GenBank/DDBJ databases">
        <title>Complete Genome Sequence and Methylation Pattern of the Halophilic Archaeon Natrinema pallidum BOL6-1.</title>
        <authorList>
            <person name="DasSarma P."/>
            <person name="DasSarma B.P."/>
            <person name="DasSarma S.L."/>
            <person name="Martinez F.L."/>
            <person name="Guzman D."/>
            <person name="Roberts R.J."/>
            <person name="DasSarma S."/>
        </authorList>
    </citation>
    <scope>NUCLEOTIDE SEQUENCE [LARGE SCALE GENOMIC DNA]</scope>
    <source>
        <strain evidence="3">BOL6-1</strain>
        <plasmid evidence="3">pnpa70</plasmid>
    </source>
</reference>
<feature type="region of interest" description="Disordered" evidence="1">
    <location>
        <begin position="1"/>
        <end position="22"/>
    </location>
</feature>
<keyword evidence="2" id="KW-0614">Plasmid</keyword>
<dbReference type="AlphaFoldDB" id="A0A4P9TJT0"/>
<dbReference type="Proteomes" id="UP000307562">
    <property type="component" value="Plasmid pNPA70"/>
</dbReference>
<gene>
    <name evidence="2" type="ORF">FGF80_18605</name>
</gene>